<evidence type="ECO:0000313" key="2">
    <source>
        <dbReference type="EMBL" id="GBP93999.1"/>
    </source>
</evidence>
<accession>A0A4C2A492</accession>
<reference evidence="2 3" key="1">
    <citation type="journal article" date="2019" name="Commun. Biol.">
        <title>The bagworm genome reveals a unique fibroin gene that provides high tensile strength.</title>
        <authorList>
            <person name="Kono N."/>
            <person name="Nakamura H."/>
            <person name="Ohtoshi R."/>
            <person name="Tomita M."/>
            <person name="Numata K."/>
            <person name="Arakawa K."/>
        </authorList>
    </citation>
    <scope>NUCLEOTIDE SEQUENCE [LARGE SCALE GENOMIC DNA]</scope>
</reference>
<evidence type="ECO:0000256" key="1">
    <source>
        <dbReference type="SAM" id="MobiDB-lite"/>
    </source>
</evidence>
<feature type="region of interest" description="Disordered" evidence="1">
    <location>
        <begin position="1"/>
        <end position="21"/>
    </location>
</feature>
<keyword evidence="3" id="KW-1185">Reference proteome</keyword>
<dbReference type="AlphaFoldDB" id="A0A4C2A492"/>
<dbReference type="Proteomes" id="UP000299102">
    <property type="component" value="Unassembled WGS sequence"/>
</dbReference>
<evidence type="ECO:0000313" key="3">
    <source>
        <dbReference type="Proteomes" id="UP000299102"/>
    </source>
</evidence>
<protein>
    <submittedName>
        <fullName evidence="2">Uncharacterized protein</fullName>
    </submittedName>
</protein>
<proteinExistence type="predicted"/>
<sequence>MRNKVDLASARGRRPGVASSHFRPAGHRLIAHPLRADRAKTVDRAIPDTPACSRTCTRTDRCTTSDCRGGAVTSAVRGRRGGSFHGVFTVYRLKLLMGAVNAASDGSLRTREAAALRNPFYCAVTSYFVADRRAPTRRMFRLRPTFALKARTVNLLRSPREKFILLCALERWYKSRFTRVRRHLTGVLLF</sequence>
<name>A0A4C2A492_EUMVA</name>
<comment type="caution">
    <text evidence="2">The sequence shown here is derived from an EMBL/GenBank/DDBJ whole genome shotgun (WGS) entry which is preliminary data.</text>
</comment>
<gene>
    <name evidence="2" type="ORF">EVAR_68692_1</name>
</gene>
<organism evidence="2 3">
    <name type="scientific">Eumeta variegata</name>
    <name type="common">Bagworm moth</name>
    <name type="synonym">Eumeta japonica</name>
    <dbReference type="NCBI Taxonomy" id="151549"/>
    <lineage>
        <taxon>Eukaryota</taxon>
        <taxon>Metazoa</taxon>
        <taxon>Ecdysozoa</taxon>
        <taxon>Arthropoda</taxon>
        <taxon>Hexapoda</taxon>
        <taxon>Insecta</taxon>
        <taxon>Pterygota</taxon>
        <taxon>Neoptera</taxon>
        <taxon>Endopterygota</taxon>
        <taxon>Lepidoptera</taxon>
        <taxon>Glossata</taxon>
        <taxon>Ditrysia</taxon>
        <taxon>Tineoidea</taxon>
        <taxon>Psychidae</taxon>
        <taxon>Oiketicinae</taxon>
        <taxon>Eumeta</taxon>
    </lineage>
</organism>
<dbReference type="EMBL" id="BGZK01002445">
    <property type="protein sequence ID" value="GBP93999.1"/>
    <property type="molecule type" value="Genomic_DNA"/>
</dbReference>